<accession>A0AAN9WBF7</accession>
<proteinExistence type="predicted"/>
<feature type="compositionally biased region" description="Low complexity" evidence="1">
    <location>
        <begin position="99"/>
        <end position="122"/>
    </location>
</feature>
<sequence length="161" mass="16391">MTSDSSPRTTRCPLRPRLEFRFCLAPGIIGEPLRNACRAAAVAAAQGLVGSGRRPRAEGRGGAERGGAGRSGAGPGGARRHPARRGRRAREARRGAEGRGSPLMAGGLAPPTGRPGAAAASPLASQVPAALRASSRRRRLGMRGGACPRRCSSHAPPPPAA</sequence>
<reference evidence="2 3" key="1">
    <citation type="submission" date="2024-03" db="EMBL/GenBank/DDBJ databases">
        <title>The genome assembly and annotation of the cricket Gryllus longicercus Weissman &amp; Gray.</title>
        <authorList>
            <person name="Szrajer S."/>
            <person name="Gray D."/>
            <person name="Ylla G."/>
        </authorList>
    </citation>
    <scope>NUCLEOTIDE SEQUENCE [LARGE SCALE GENOMIC DNA]</scope>
    <source>
        <strain evidence="2">DAG 2021-001</strain>
        <tissue evidence="2">Whole body minus gut</tissue>
    </source>
</reference>
<evidence type="ECO:0000256" key="1">
    <source>
        <dbReference type="SAM" id="MobiDB-lite"/>
    </source>
</evidence>
<protein>
    <submittedName>
        <fullName evidence="2">Uncharacterized protein</fullName>
    </submittedName>
</protein>
<feature type="compositionally biased region" description="Basic residues" evidence="1">
    <location>
        <begin position="78"/>
        <end position="91"/>
    </location>
</feature>
<comment type="caution">
    <text evidence="2">The sequence shown here is derived from an EMBL/GenBank/DDBJ whole genome shotgun (WGS) entry which is preliminary data.</text>
</comment>
<keyword evidence="3" id="KW-1185">Reference proteome</keyword>
<dbReference type="Proteomes" id="UP001378592">
    <property type="component" value="Unassembled WGS sequence"/>
</dbReference>
<evidence type="ECO:0000313" key="2">
    <source>
        <dbReference type="EMBL" id="KAK7873497.1"/>
    </source>
</evidence>
<feature type="region of interest" description="Disordered" evidence="1">
    <location>
        <begin position="48"/>
        <end position="161"/>
    </location>
</feature>
<organism evidence="2 3">
    <name type="scientific">Gryllus longicercus</name>
    <dbReference type="NCBI Taxonomy" id="2509291"/>
    <lineage>
        <taxon>Eukaryota</taxon>
        <taxon>Metazoa</taxon>
        <taxon>Ecdysozoa</taxon>
        <taxon>Arthropoda</taxon>
        <taxon>Hexapoda</taxon>
        <taxon>Insecta</taxon>
        <taxon>Pterygota</taxon>
        <taxon>Neoptera</taxon>
        <taxon>Polyneoptera</taxon>
        <taxon>Orthoptera</taxon>
        <taxon>Ensifera</taxon>
        <taxon>Gryllidea</taxon>
        <taxon>Grylloidea</taxon>
        <taxon>Gryllidae</taxon>
        <taxon>Gryllinae</taxon>
        <taxon>Gryllus</taxon>
    </lineage>
</organism>
<evidence type="ECO:0000313" key="3">
    <source>
        <dbReference type="Proteomes" id="UP001378592"/>
    </source>
</evidence>
<dbReference type="EMBL" id="JAZDUA010000013">
    <property type="protein sequence ID" value="KAK7873497.1"/>
    <property type="molecule type" value="Genomic_DNA"/>
</dbReference>
<name>A0AAN9WBF7_9ORTH</name>
<feature type="compositionally biased region" description="Gly residues" evidence="1">
    <location>
        <begin position="64"/>
        <end position="77"/>
    </location>
</feature>
<gene>
    <name evidence="2" type="ORF">R5R35_011836</name>
</gene>
<dbReference type="AlphaFoldDB" id="A0AAN9WBF7"/>